<gene>
    <name evidence="5" type="ORF">A9A72_10251</name>
</gene>
<evidence type="ECO:0000256" key="1">
    <source>
        <dbReference type="ARBA" id="ARBA00006512"/>
    </source>
</evidence>
<sequence length="786" mass="86566">MALDLSAIAANIVAQRNLIKNGFMHVPYVTLVNDHTVRLRDNSFMTCIRVEGLNAATTPDKDLDSMKRAFAGVLAQMGSNFTVYTHKISRKVDLTEGLEPLKGNDFSSAVDKRWRDGLASSELRDSRLTISIVRTGRLKKTAGLFSRASSLIEGAGDAKDLELLEEVCRFMRSAIGGNATRILTASSGELLGFLGSVQTADERPIYPSGALTVVADDVLSDRVTFTKDGFELTDGSLGDRYGQIRALKTYPPQSWVTIFDDFALPCDYVISQSFSPMGNNAAADLIERKRRIMSSTADVRANASEALGALHESVLVQDVSLGHHQLSISIVDRSEARVREVMSELEGVATNAGARLVKDSFVKRAHYFAQFPGNMAARSRLNVITNVHFADYSSLHRTPLGKTGDVLPWKTPVAVFPTAHGSSYRFSFHRRGSGQGEPPAGHTLVLGETGSGKTVLASFLLSQAQRADTRIFVFDYRHGLEMVTRAMGGRYSTIESGMPTGLNPLWVETDEEGTAWLTDWLANILSPNEELSSLQTRAILEVVRRNAAAAPSLRKWDIFAKQFASTDDDGHVQARVAEWAKGGRFGWVFGETLEDTFSLDGNVVGFDLTQILDAQSDRERTAVLSYIFRRIERQMRDRTRTIVLIDEAWKAIDNPYFATVIEGWLATLRKQNAVVVMLTQNASQLARSKVGDRVFSFFPTQILFPDGKSSYEDYQALRLNAAELDIVTSRSAGRNFLLRDDENSVVLDADLSSLGDYLHILGGGSAGLSVAGPDFRETPDFWRKAK</sequence>
<reference evidence="5 6" key="1">
    <citation type="submission" date="2019-07" db="EMBL/GenBank/DDBJ databases">
        <title>Deep subsurface shale carbon reservoir microbial communities from Ohio and West Virginia, USA.</title>
        <authorList>
            <person name="Wrighton K."/>
        </authorList>
    </citation>
    <scope>NUCLEOTIDE SEQUENCE [LARGE SCALE GENOMIC DNA]</scope>
    <source>
        <strain evidence="5 6">NP_8Ht</strain>
    </source>
</reference>
<dbReference type="EMBL" id="VNHQ01000002">
    <property type="protein sequence ID" value="TYP67345.1"/>
    <property type="molecule type" value="Genomic_DNA"/>
</dbReference>
<dbReference type="OrthoDB" id="5555485at2"/>
<dbReference type="InterPro" id="IPR003593">
    <property type="entry name" value="AAA+_ATPase"/>
</dbReference>
<evidence type="ECO:0000256" key="2">
    <source>
        <dbReference type="ARBA" id="ARBA00022741"/>
    </source>
</evidence>
<dbReference type="RefSeq" id="WP_148923755.1">
    <property type="nucleotide sequence ID" value="NZ_VNHQ01000002.1"/>
</dbReference>
<dbReference type="CDD" id="cd01120">
    <property type="entry name" value="RecA-like_superfamily"/>
    <property type="match status" value="1"/>
</dbReference>
<name>A0A5S5BJY2_STUST</name>
<dbReference type="Pfam" id="PF03135">
    <property type="entry name" value="CagE_TrbE_VirB"/>
    <property type="match status" value="1"/>
</dbReference>
<dbReference type="InterPro" id="IPR002789">
    <property type="entry name" value="HerA_central"/>
</dbReference>
<keyword evidence="3" id="KW-0067">ATP-binding</keyword>
<feature type="domain" description="AAA+ ATPase" evidence="4">
    <location>
        <begin position="439"/>
        <end position="708"/>
    </location>
</feature>
<dbReference type="Gene3D" id="3.40.50.300">
    <property type="entry name" value="P-loop containing nucleotide triphosphate hydrolases"/>
    <property type="match status" value="2"/>
</dbReference>
<dbReference type="GO" id="GO:0005524">
    <property type="term" value="F:ATP binding"/>
    <property type="evidence" value="ECO:0007669"/>
    <property type="project" value="UniProtKB-KW"/>
</dbReference>
<organism evidence="5 6">
    <name type="scientific">Stutzerimonas stutzeri</name>
    <name type="common">Pseudomonas stutzeri</name>
    <dbReference type="NCBI Taxonomy" id="316"/>
    <lineage>
        <taxon>Bacteria</taxon>
        <taxon>Pseudomonadati</taxon>
        <taxon>Pseudomonadota</taxon>
        <taxon>Gammaproteobacteria</taxon>
        <taxon>Pseudomonadales</taxon>
        <taxon>Pseudomonadaceae</taxon>
        <taxon>Stutzerimonas</taxon>
    </lineage>
</organism>
<keyword evidence="2" id="KW-0547">Nucleotide-binding</keyword>
<comment type="similarity">
    <text evidence="1">Belongs to the TrbE/VirB4 family.</text>
</comment>
<dbReference type="Proteomes" id="UP000324282">
    <property type="component" value="Unassembled WGS sequence"/>
</dbReference>
<evidence type="ECO:0000313" key="5">
    <source>
        <dbReference type="EMBL" id="TYP67345.1"/>
    </source>
</evidence>
<dbReference type="AlphaFoldDB" id="A0A5S5BJY2"/>
<dbReference type="SMART" id="SM00382">
    <property type="entry name" value="AAA"/>
    <property type="match status" value="1"/>
</dbReference>
<proteinExistence type="inferred from homology"/>
<comment type="caution">
    <text evidence="5">The sequence shown here is derived from an EMBL/GenBank/DDBJ whole genome shotgun (WGS) entry which is preliminary data.</text>
</comment>
<dbReference type="PANTHER" id="PTHR30121">
    <property type="entry name" value="UNCHARACTERIZED PROTEIN YJGR-RELATED"/>
    <property type="match status" value="1"/>
</dbReference>
<evidence type="ECO:0000256" key="3">
    <source>
        <dbReference type="ARBA" id="ARBA00022840"/>
    </source>
</evidence>
<dbReference type="SUPFAM" id="SSF52540">
    <property type="entry name" value="P-loop containing nucleoside triphosphate hydrolases"/>
    <property type="match status" value="1"/>
</dbReference>
<protein>
    <submittedName>
        <fullName evidence="5">Type IV secretion system protein VirB4</fullName>
    </submittedName>
</protein>
<dbReference type="PANTHER" id="PTHR30121:SF12">
    <property type="entry name" value="TYPE IV SECRETION SYSTEM PROTEIN CAGE"/>
    <property type="match status" value="1"/>
</dbReference>
<dbReference type="InterPro" id="IPR027417">
    <property type="entry name" value="P-loop_NTPase"/>
</dbReference>
<dbReference type="InterPro" id="IPR051162">
    <property type="entry name" value="T4SS_component"/>
</dbReference>
<dbReference type="Pfam" id="PF01935">
    <property type="entry name" value="DUF87"/>
    <property type="match status" value="1"/>
</dbReference>
<dbReference type="InterPro" id="IPR018145">
    <property type="entry name" value="CagE_TrbE_VirB_cntrl_dom"/>
</dbReference>
<evidence type="ECO:0000313" key="6">
    <source>
        <dbReference type="Proteomes" id="UP000324282"/>
    </source>
</evidence>
<accession>A0A5S5BJY2</accession>
<evidence type="ECO:0000259" key="4">
    <source>
        <dbReference type="SMART" id="SM00382"/>
    </source>
</evidence>